<keyword evidence="2" id="KW-0812">Transmembrane</keyword>
<keyword evidence="4" id="KW-1185">Reference proteome</keyword>
<sequence length="158" mass="17914">MPSTTQSAQATDIRAPDIGKAASALWFIMGSVLVFWIICFMIYWWRTRKRRQSVNTGTAGLGVKRLFSRKRFQKPELCGEGVRTEEHRSPAELEGQRISRLFLVHGVWRAELESPKAEVEDTRRMPAELAAGTPRSGDRTDQDQQPAQATPTFELPQK</sequence>
<proteinExistence type="predicted"/>
<dbReference type="Proteomes" id="UP001056384">
    <property type="component" value="Chromosome 1"/>
</dbReference>
<accession>A0A9Q9EF89</accession>
<dbReference type="AlphaFoldDB" id="A0A9Q9EF89"/>
<evidence type="ECO:0000256" key="1">
    <source>
        <dbReference type="SAM" id="MobiDB-lite"/>
    </source>
</evidence>
<protein>
    <submittedName>
        <fullName evidence="3">Uncharacterized protein</fullName>
    </submittedName>
</protein>
<keyword evidence="2" id="KW-1133">Transmembrane helix</keyword>
<organism evidence="3 4">
    <name type="scientific">Septoria linicola</name>
    <dbReference type="NCBI Taxonomy" id="215465"/>
    <lineage>
        <taxon>Eukaryota</taxon>
        <taxon>Fungi</taxon>
        <taxon>Dikarya</taxon>
        <taxon>Ascomycota</taxon>
        <taxon>Pezizomycotina</taxon>
        <taxon>Dothideomycetes</taxon>
        <taxon>Dothideomycetidae</taxon>
        <taxon>Mycosphaerellales</taxon>
        <taxon>Mycosphaerellaceae</taxon>
        <taxon>Septoria</taxon>
    </lineage>
</organism>
<evidence type="ECO:0000313" key="4">
    <source>
        <dbReference type="Proteomes" id="UP001056384"/>
    </source>
</evidence>
<reference evidence="3" key="1">
    <citation type="submission" date="2022-06" db="EMBL/GenBank/DDBJ databases">
        <title>Complete genome sequences of two strains of the flax pathogen Septoria linicola.</title>
        <authorList>
            <person name="Lapalu N."/>
            <person name="Simon A."/>
            <person name="Demenou B."/>
            <person name="Paumier D."/>
            <person name="Guillot M.-P."/>
            <person name="Gout L."/>
            <person name="Valade R."/>
        </authorList>
    </citation>
    <scope>NUCLEOTIDE SEQUENCE</scope>
    <source>
        <strain evidence="3">SE15195</strain>
    </source>
</reference>
<feature type="compositionally biased region" description="Basic and acidic residues" evidence="1">
    <location>
        <begin position="115"/>
        <end position="126"/>
    </location>
</feature>
<dbReference type="EMBL" id="CP099418">
    <property type="protein sequence ID" value="USW46953.1"/>
    <property type="molecule type" value="Genomic_DNA"/>
</dbReference>
<evidence type="ECO:0000256" key="2">
    <source>
        <dbReference type="SAM" id="Phobius"/>
    </source>
</evidence>
<evidence type="ECO:0000313" key="3">
    <source>
        <dbReference type="EMBL" id="USW46953.1"/>
    </source>
</evidence>
<feature type="transmembrane region" description="Helical" evidence="2">
    <location>
        <begin position="24"/>
        <end position="45"/>
    </location>
</feature>
<feature type="region of interest" description="Disordered" evidence="1">
    <location>
        <begin position="115"/>
        <end position="158"/>
    </location>
</feature>
<name>A0A9Q9EF89_9PEZI</name>
<gene>
    <name evidence="3" type="ORF">Slin15195_G002720</name>
</gene>
<keyword evidence="2" id="KW-0472">Membrane</keyword>